<feature type="compositionally biased region" description="Basic residues" evidence="5">
    <location>
        <begin position="54"/>
        <end position="65"/>
    </location>
</feature>
<dbReference type="Proteomes" id="UP000310200">
    <property type="component" value="Unassembled WGS sequence"/>
</dbReference>
<evidence type="ECO:0000313" key="6">
    <source>
        <dbReference type="EMBL" id="TGZ41392.1"/>
    </source>
</evidence>
<gene>
    <name evidence="6" type="ORF">DBV15_06642</name>
</gene>
<keyword evidence="6" id="KW-0418">Kinase</keyword>
<dbReference type="PANTHER" id="PTHR14899">
    <property type="entry name" value="G KINASE ANCHORING PROTEIN 1"/>
    <property type="match status" value="1"/>
</dbReference>
<evidence type="ECO:0000256" key="2">
    <source>
        <dbReference type="ARBA" id="ARBA00006662"/>
    </source>
</evidence>
<comment type="caution">
    <text evidence="6">The sequence shown here is derived from an EMBL/GenBank/DDBJ whole genome shotgun (WGS) entry which is preliminary data.</text>
</comment>
<feature type="compositionally biased region" description="Polar residues" evidence="5">
    <location>
        <begin position="293"/>
        <end position="304"/>
    </location>
</feature>
<keyword evidence="4" id="KW-0175">Coiled coil</keyword>
<keyword evidence="3" id="KW-0333">Golgi apparatus</keyword>
<dbReference type="AlphaFoldDB" id="A0A4S2JX98"/>
<evidence type="ECO:0000256" key="4">
    <source>
        <dbReference type="ARBA" id="ARBA00023054"/>
    </source>
</evidence>
<name>A0A4S2JX98_9HYME</name>
<feature type="compositionally biased region" description="Basic and acidic residues" evidence="5">
    <location>
        <begin position="118"/>
        <end position="129"/>
    </location>
</feature>
<evidence type="ECO:0000256" key="1">
    <source>
        <dbReference type="ARBA" id="ARBA00004555"/>
    </source>
</evidence>
<feature type="region of interest" description="Disordered" evidence="5">
    <location>
        <begin position="1"/>
        <end position="77"/>
    </location>
</feature>
<dbReference type="EMBL" id="QBLH01003241">
    <property type="protein sequence ID" value="TGZ41392.1"/>
    <property type="molecule type" value="Genomic_DNA"/>
</dbReference>
<dbReference type="Gene3D" id="1.20.5.1700">
    <property type="match status" value="1"/>
</dbReference>
<protein>
    <submittedName>
        <fullName evidence="6">G kinase-anchoring protein 1</fullName>
    </submittedName>
</protein>
<organism evidence="6 7">
    <name type="scientific">Temnothorax longispinosus</name>
    <dbReference type="NCBI Taxonomy" id="300112"/>
    <lineage>
        <taxon>Eukaryota</taxon>
        <taxon>Metazoa</taxon>
        <taxon>Ecdysozoa</taxon>
        <taxon>Arthropoda</taxon>
        <taxon>Hexapoda</taxon>
        <taxon>Insecta</taxon>
        <taxon>Pterygota</taxon>
        <taxon>Neoptera</taxon>
        <taxon>Endopterygota</taxon>
        <taxon>Hymenoptera</taxon>
        <taxon>Apocrita</taxon>
        <taxon>Aculeata</taxon>
        <taxon>Formicoidea</taxon>
        <taxon>Formicidae</taxon>
        <taxon>Myrmicinae</taxon>
        <taxon>Temnothorax</taxon>
    </lineage>
</organism>
<dbReference type="GO" id="GO:0005794">
    <property type="term" value="C:Golgi apparatus"/>
    <property type="evidence" value="ECO:0007669"/>
    <property type="project" value="UniProtKB-SubCell"/>
</dbReference>
<comment type="similarity">
    <text evidence="2">Belongs to the GKAP1 family.</text>
</comment>
<dbReference type="InterPro" id="IPR026109">
    <property type="entry name" value="GKAP1"/>
</dbReference>
<feature type="compositionally biased region" description="Low complexity" evidence="5">
    <location>
        <begin position="44"/>
        <end position="53"/>
    </location>
</feature>
<dbReference type="GO" id="GO:0016301">
    <property type="term" value="F:kinase activity"/>
    <property type="evidence" value="ECO:0007669"/>
    <property type="project" value="UniProtKB-KW"/>
</dbReference>
<evidence type="ECO:0000256" key="3">
    <source>
        <dbReference type="ARBA" id="ARBA00023034"/>
    </source>
</evidence>
<feature type="region of interest" description="Disordered" evidence="5">
    <location>
        <begin position="118"/>
        <end position="140"/>
    </location>
</feature>
<evidence type="ECO:0000256" key="5">
    <source>
        <dbReference type="SAM" id="MobiDB-lite"/>
    </source>
</evidence>
<accession>A0A4S2JX98</accession>
<reference evidence="6 7" key="1">
    <citation type="journal article" date="2019" name="Philos. Trans. R. Soc. Lond., B, Biol. Sci.">
        <title>Ant behaviour and brain gene expression of defending hosts depend on the ecological success of the intruding social parasite.</title>
        <authorList>
            <person name="Kaur R."/>
            <person name="Stoldt M."/>
            <person name="Jongepier E."/>
            <person name="Feldmeyer B."/>
            <person name="Menzel F."/>
            <person name="Bornberg-Bauer E."/>
            <person name="Foitzik S."/>
        </authorList>
    </citation>
    <scope>NUCLEOTIDE SEQUENCE [LARGE SCALE GENOMIC DNA]</scope>
    <source>
        <tissue evidence="6">Whole body</tissue>
    </source>
</reference>
<keyword evidence="6" id="KW-0808">Transferase</keyword>
<keyword evidence="7" id="KW-1185">Reference proteome</keyword>
<proteinExistence type="inferred from homology"/>
<sequence>MATAVPSRFAVLSIEDDDYKPKKTPKNATATKTNAKNKGDKSKQQQQPQQQQPNKKKQNKGKKKKTNNDDQQWEQWKQKDTMVKLEFFTDAVEETFEQELHQAILLSKLAYEEHVVSVAKNDKEQEQNKKSGKKSKKATMSLEEFNSMGTSVTVAPLTTEPAPDKSREVDAEFFERIEKETKEEITKGKEKDILKARSNKIDDDITFAQLRLEIENRDEIISQLRTEVHTLKEELTQVKERNKKLYQILSHGEMKDKASVLAEVAKLQEIRDELTSEVASLHAQLEQERSKTRTSSVDVKTSKQTNKKRPASENA</sequence>
<dbReference type="PANTHER" id="PTHR14899:SF0">
    <property type="entry name" value="G KINASE-ANCHORING PROTEIN 1"/>
    <property type="match status" value="1"/>
</dbReference>
<feature type="compositionally biased region" description="Low complexity" evidence="5">
    <location>
        <begin position="26"/>
        <end position="36"/>
    </location>
</feature>
<evidence type="ECO:0000313" key="7">
    <source>
        <dbReference type="Proteomes" id="UP000310200"/>
    </source>
</evidence>
<feature type="region of interest" description="Disordered" evidence="5">
    <location>
        <begin position="281"/>
        <end position="315"/>
    </location>
</feature>
<comment type="subcellular location">
    <subcellularLocation>
        <location evidence="1">Golgi apparatus</location>
    </subcellularLocation>
</comment>
<dbReference type="GO" id="GO:0007165">
    <property type="term" value="P:signal transduction"/>
    <property type="evidence" value="ECO:0007669"/>
    <property type="project" value="InterPro"/>
</dbReference>